<dbReference type="EMBL" id="MFFF01000009">
    <property type="protein sequence ID" value="OGE99898.1"/>
    <property type="molecule type" value="Genomic_DNA"/>
</dbReference>
<proteinExistence type="inferred from homology"/>
<dbReference type="AlphaFoldDB" id="A0A1F5QCM2"/>
<evidence type="ECO:0000259" key="2">
    <source>
        <dbReference type="PROSITE" id="PS50164"/>
    </source>
</evidence>
<feature type="domain" description="GIY-YIG" evidence="2">
    <location>
        <begin position="1"/>
        <end position="70"/>
    </location>
</feature>
<comment type="similarity">
    <text evidence="1">Belongs to the UPF0213 family.</text>
</comment>
<dbReference type="GO" id="GO:0004519">
    <property type="term" value="F:endonuclease activity"/>
    <property type="evidence" value="ECO:0007669"/>
    <property type="project" value="UniProtKB-KW"/>
</dbReference>
<keyword evidence="3" id="KW-0540">Nuclease</keyword>
<evidence type="ECO:0000313" key="3">
    <source>
        <dbReference type="EMBL" id="OGE99898.1"/>
    </source>
</evidence>
<dbReference type="CDD" id="cd10448">
    <property type="entry name" value="GIY-YIG_unchar_3"/>
    <property type="match status" value="1"/>
</dbReference>
<dbReference type="SUPFAM" id="SSF82771">
    <property type="entry name" value="GIY-YIG endonuclease"/>
    <property type="match status" value="1"/>
</dbReference>
<evidence type="ECO:0000313" key="4">
    <source>
        <dbReference type="Proteomes" id="UP000177235"/>
    </source>
</evidence>
<dbReference type="InterPro" id="IPR035901">
    <property type="entry name" value="GIY-YIG_endonuc_sf"/>
</dbReference>
<organism evidence="3 4">
    <name type="scientific">Candidatus Doudnabacteria bacterium RIFCSPLOWO2_02_FULL_48_13</name>
    <dbReference type="NCBI Taxonomy" id="1817845"/>
    <lineage>
        <taxon>Bacteria</taxon>
        <taxon>Candidatus Doudnaibacteriota</taxon>
    </lineage>
</organism>
<evidence type="ECO:0000256" key="1">
    <source>
        <dbReference type="ARBA" id="ARBA00007435"/>
    </source>
</evidence>
<dbReference type="InterPro" id="IPR000305">
    <property type="entry name" value="GIY-YIG_endonuc"/>
</dbReference>
<comment type="caution">
    <text evidence="3">The sequence shown here is derived from an EMBL/GenBank/DDBJ whole genome shotgun (WGS) entry which is preliminary data.</text>
</comment>
<dbReference type="PANTHER" id="PTHR34477">
    <property type="entry name" value="UPF0213 PROTEIN YHBQ"/>
    <property type="match status" value="1"/>
</dbReference>
<dbReference type="PANTHER" id="PTHR34477:SF5">
    <property type="entry name" value="BSL5627 PROTEIN"/>
    <property type="match status" value="1"/>
</dbReference>
<protein>
    <submittedName>
        <fullName evidence="3">Endonuclease</fullName>
    </submittedName>
</protein>
<keyword evidence="3" id="KW-0378">Hydrolase</keyword>
<dbReference type="Proteomes" id="UP000177235">
    <property type="component" value="Unassembled WGS sequence"/>
</dbReference>
<accession>A0A1F5QCM2</accession>
<dbReference type="InterPro" id="IPR050190">
    <property type="entry name" value="UPF0213_domain"/>
</dbReference>
<keyword evidence="3" id="KW-0255">Endonuclease</keyword>
<gene>
    <name evidence="3" type="ORF">A3J05_02595</name>
</gene>
<dbReference type="Gene3D" id="3.40.1440.10">
    <property type="entry name" value="GIY-YIG endonuclease"/>
    <property type="match status" value="1"/>
</dbReference>
<dbReference type="Pfam" id="PF01541">
    <property type="entry name" value="GIY-YIG"/>
    <property type="match status" value="1"/>
</dbReference>
<reference evidence="3 4" key="1">
    <citation type="journal article" date="2016" name="Nat. Commun.">
        <title>Thousands of microbial genomes shed light on interconnected biogeochemical processes in an aquifer system.</title>
        <authorList>
            <person name="Anantharaman K."/>
            <person name="Brown C.T."/>
            <person name="Hug L.A."/>
            <person name="Sharon I."/>
            <person name="Castelle C.J."/>
            <person name="Probst A.J."/>
            <person name="Thomas B.C."/>
            <person name="Singh A."/>
            <person name="Wilkins M.J."/>
            <person name="Karaoz U."/>
            <person name="Brodie E.L."/>
            <person name="Williams K.H."/>
            <person name="Hubbard S.S."/>
            <person name="Banfield J.F."/>
        </authorList>
    </citation>
    <scope>NUCLEOTIDE SEQUENCE [LARGE SCALE GENOMIC DNA]</scope>
</reference>
<sequence>MTNKANTVLYTGVTSGLVGRVWQHKQKLVEGFTKKYNINKLIYYEITESIASAIAREKQIKGWTRAKKIALIETMNPEWRDLSDEF</sequence>
<dbReference type="PROSITE" id="PS50164">
    <property type="entry name" value="GIY_YIG"/>
    <property type="match status" value="1"/>
</dbReference>
<name>A0A1F5QCM2_9BACT</name>